<feature type="compositionally biased region" description="Polar residues" evidence="1">
    <location>
        <begin position="423"/>
        <end position="439"/>
    </location>
</feature>
<evidence type="ECO:0000313" key="2">
    <source>
        <dbReference type="EMBL" id="KAH8703960.1"/>
    </source>
</evidence>
<dbReference type="Proteomes" id="UP001201262">
    <property type="component" value="Unassembled WGS sequence"/>
</dbReference>
<evidence type="ECO:0000313" key="3">
    <source>
        <dbReference type="Proteomes" id="UP001201262"/>
    </source>
</evidence>
<gene>
    <name evidence="2" type="ORF">BGW36DRAFT_370303</name>
</gene>
<feature type="compositionally biased region" description="Polar residues" evidence="1">
    <location>
        <begin position="242"/>
        <end position="252"/>
    </location>
</feature>
<reference evidence="2" key="1">
    <citation type="submission" date="2021-12" db="EMBL/GenBank/DDBJ databases">
        <title>Convergent genome expansion in fungi linked to evolution of root-endophyte symbiosis.</title>
        <authorList>
            <consortium name="DOE Joint Genome Institute"/>
            <person name="Ke Y.-H."/>
            <person name="Bonito G."/>
            <person name="Liao H.-L."/>
            <person name="Looney B."/>
            <person name="Rojas-Flechas A."/>
            <person name="Nash J."/>
            <person name="Hameed K."/>
            <person name="Schadt C."/>
            <person name="Martin F."/>
            <person name="Crous P.W."/>
            <person name="Miettinen O."/>
            <person name="Magnuson J.K."/>
            <person name="Labbe J."/>
            <person name="Jacobson D."/>
            <person name="Doktycz M.J."/>
            <person name="Veneault-Fourrey C."/>
            <person name="Kuo A."/>
            <person name="Mondo S."/>
            <person name="Calhoun S."/>
            <person name="Riley R."/>
            <person name="Ohm R."/>
            <person name="LaButti K."/>
            <person name="Andreopoulos B."/>
            <person name="Pangilinan J."/>
            <person name="Nolan M."/>
            <person name="Tritt A."/>
            <person name="Clum A."/>
            <person name="Lipzen A."/>
            <person name="Daum C."/>
            <person name="Barry K."/>
            <person name="Grigoriev I.V."/>
            <person name="Vilgalys R."/>
        </authorList>
    </citation>
    <scope>NUCLEOTIDE SEQUENCE</scope>
    <source>
        <strain evidence="2">PMI_201</strain>
    </source>
</reference>
<feature type="compositionally biased region" description="Low complexity" evidence="1">
    <location>
        <begin position="382"/>
        <end position="391"/>
    </location>
</feature>
<dbReference type="GeneID" id="70245520"/>
<feature type="compositionally biased region" description="Basic residues" evidence="1">
    <location>
        <begin position="359"/>
        <end position="379"/>
    </location>
</feature>
<feature type="compositionally biased region" description="Acidic residues" evidence="1">
    <location>
        <begin position="94"/>
        <end position="103"/>
    </location>
</feature>
<sequence>MSGSNPFRRSRIIAASEPIPSIPNHHDVTVPDVNKGVFDIPIASTKPHLPLHSKTVRIATPPLPSPPADSTTYFPAAPLTAPRTHHSPPPLEIGDGESSDDSTADPFNPHSSAGGGREEDYIQVVGGDYTTGPNAPDRQIVNESGLRRAMSEGGESHQRPDSAVEAKQKSNAMLDVDAFTRLLLTGNADGRGGEDKKVVTTRIDTVSDPVIQARFGSAAADSSDSSDVETVSVMRRGDLDSHATSNTSTSVHSLKAESNEIQRTASVKRPKPPPPRTRHGKPIKPGESSQTSRKSSEEIYLSGESTQQPTNPEMAISSPEAVSDATLPTSLSDTSINDDVSALQRAPSQSKRPPTPPLARRHSQRKPSMKKSARDHPHRISLPPKGLGLELPGPPSPGTKTPPRPPSRRHEKAGGSLAEAFSHTKSSLSQEHSAPSSTLGGEGPGSTASSSPPSRSPSIKWSTSGSASNAPSMPPPPPPPRRVRASSKSSLNSTQSSTLQSKSAEDNLSSSHAQDILADLSRLQQEVDNLRGHYESRKVSQ</sequence>
<name>A0AAD4KYN0_9EURO</name>
<accession>A0AAD4KYN0</accession>
<proteinExistence type="predicted"/>
<comment type="caution">
    <text evidence="2">The sequence shown here is derived from an EMBL/GenBank/DDBJ whole genome shotgun (WGS) entry which is preliminary data.</text>
</comment>
<dbReference type="AlphaFoldDB" id="A0AAD4KYN0"/>
<feature type="region of interest" description="Disordered" evidence="1">
    <location>
        <begin position="52"/>
        <end position="169"/>
    </location>
</feature>
<evidence type="ECO:0000256" key="1">
    <source>
        <dbReference type="SAM" id="MobiDB-lite"/>
    </source>
</evidence>
<feature type="compositionally biased region" description="Low complexity" evidence="1">
    <location>
        <begin position="445"/>
        <end position="471"/>
    </location>
</feature>
<dbReference type="RefSeq" id="XP_046076978.1">
    <property type="nucleotide sequence ID" value="XM_046215233.1"/>
</dbReference>
<feature type="compositionally biased region" description="Basic and acidic residues" evidence="1">
    <location>
        <begin position="145"/>
        <end position="168"/>
    </location>
</feature>
<dbReference type="EMBL" id="JAJTJA010000002">
    <property type="protein sequence ID" value="KAH8703960.1"/>
    <property type="molecule type" value="Genomic_DNA"/>
</dbReference>
<keyword evidence="3" id="KW-1185">Reference proteome</keyword>
<feature type="compositionally biased region" description="Basic residues" evidence="1">
    <location>
        <begin position="266"/>
        <end position="282"/>
    </location>
</feature>
<protein>
    <submittedName>
        <fullName evidence="2">Uncharacterized protein</fullName>
    </submittedName>
</protein>
<feature type="compositionally biased region" description="Low complexity" evidence="1">
    <location>
        <begin position="486"/>
        <end position="502"/>
    </location>
</feature>
<feature type="compositionally biased region" description="Polar residues" evidence="1">
    <location>
        <begin position="326"/>
        <end position="338"/>
    </location>
</feature>
<organism evidence="2 3">
    <name type="scientific">Talaromyces proteolyticus</name>
    <dbReference type="NCBI Taxonomy" id="1131652"/>
    <lineage>
        <taxon>Eukaryota</taxon>
        <taxon>Fungi</taxon>
        <taxon>Dikarya</taxon>
        <taxon>Ascomycota</taxon>
        <taxon>Pezizomycotina</taxon>
        <taxon>Eurotiomycetes</taxon>
        <taxon>Eurotiomycetidae</taxon>
        <taxon>Eurotiales</taxon>
        <taxon>Trichocomaceae</taxon>
        <taxon>Talaromyces</taxon>
        <taxon>Talaromyces sect. Bacilispori</taxon>
    </lineage>
</organism>
<feature type="compositionally biased region" description="Pro residues" evidence="1">
    <location>
        <begin position="392"/>
        <end position="405"/>
    </location>
</feature>
<feature type="region of interest" description="Disordered" evidence="1">
    <location>
        <begin position="214"/>
        <end position="510"/>
    </location>
</feature>